<keyword evidence="6" id="KW-1185">Reference proteome</keyword>
<dbReference type="Gene3D" id="3.40.50.920">
    <property type="match status" value="1"/>
</dbReference>
<feature type="domain" description="Transketolase-like pyrimidine-binding" evidence="4">
    <location>
        <begin position="4"/>
        <end position="179"/>
    </location>
</feature>
<evidence type="ECO:0000256" key="2">
    <source>
        <dbReference type="ARBA" id="ARBA00023002"/>
    </source>
</evidence>
<sequence length="324" mass="34714">MRRLSYARAIREAHAQLLAQDPRVFLIGQGVRNPWYAGTSLQDLDKEFGRERVIDSPVSENATTGAAIGAAITGMRPIVFHPRMDFMLLAADPIMNQAANWSYLFAGQVSVPVVIRAVINRGGEQGAQHSQAVQALFAHVPGLKVVMPATPYDAKGLLVAAVRDGNPVLYIDDRWLYESEGEVPEALYEVPIGSAAVRRSGKDVTLAATSYMAAQAGRAAERLAQRGIDVEVIDLRSIKPWDRNLVYSSVGKTGRLVIADAAWVSGGIAAEIAASVAGDIFHALKAPIARVCLPDAPAPTSAVLEQAYYVGADEMVSAVEKVLL</sequence>
<proteinExistence type="predicted"/>
<evidence type="ECO:0000256" key="3">
    <source>
        <dbReference type="ARBA" id="ARBA00023052"/>
    </source>
</evidence>
<dbReference type="PANTHER" id="PTHR43257">
    <property type="entry name" value="PYRUVATE DEHYDROGENASE E1 COMPONENT BETA SUBUNIT"/>
    <property type="match status" value="1"/>
</dbReference>
<reference evidence="5 6" key="1">
    <citation type="submission" date="2021-02" db="EMBL/GenBank/DDBJ databases">
        <authorList>
            <person name="Han P."/>
        </authorList>
    </citation>
    <scope>NUCLEOTIDE SEQUENCE [LARGE SCALE GENOMIC DNA]</scope>
    <source>
        <strain evidence="5">Candidatus Nitrospira sp. ZN2</strain>
    </source>
</reference>
<evidence type="ECO:0000313" key="6">
    <source>
        <dbReference type="Proteomes" id="UP000675880"/>
    </source>
</evidence>
<dbReference type="Gene3D" id="3.40.50.970">
    <property type="match status" value="1"/>
</dbReference>
<dbReference type="Pfam" id="PF02780">
    <property type="entry name" value="Transketolase_C"/>
    <property type="match status" value="1"/>
</dbReference>
<dbReference type="InterPro" id="IPR033248">
    <property type="entry name" value="Transketolase_C"/>
</dbReference>
<gene>
    <name evidence="5" type="primary">acoB</name>
    <name evidence="5" type="ORF">NSPZN2_10416</name>
</gene>
<dbReference type="PANTHER" id="PTHR43257:SF2">
    <property type="entry name" value="PYRUVATE DEHYDROGENASE E1 COMPONENT SUBUNIT BETA"/>
    <property type="match status" value="1"/>
</dbReference>
<name>A0ABM8QG05_9BACT</name>
<dbReference type="RefSeq" id="WP_213040303.1">
    <property type="nucleotide sequence ID" value="NZ_CAJNBJ010000001.1"/>
</dbReference>
<dbReference type="SUPFAM" id="SSF52922">
    <property type="entry name" value="TK C-terminal domain-like"/>
    <property type="match status" value="1"/>
</dbReference>
<protein>
    <submittedName>
        <fullName evidence="5">Acetoin:2,6-dichlorophenolindophenol oxidoreductase subunit beta</fullName>
        <ecNumber evidence="5">1.1.1.-</ecNumber>
    </submittedName>
</protein>
<dbReference type="EMBL" id="CAJNBJ010000001">
    <property type="protein sequence ID" value="CAE6695077.1"/>
    <property type="molecule type" value="Genomic_DNA"/>
</dbReference>
<dbReference type="SMART" id="SM00861">
    <property type="entry name" value="Transket_pyr"/>
    <property type="match status" value="1"/>
</dbReference>
<dbReference type="GO" id="GO:0016491">
    <property type="term" value="F:oxidoreductase activity"/>
    <property type="evidence" value="ECO:0007669"/>
    <property type="project" value="UniProtKB-KW"/>
</dbReference>
<accession>A0ABM8QG05</accession>
<keyword evidence="3" id="KW-0786">Thiamine pyrophosphate</keyword>
<evidence type="ECO:0000259" key="4">
    <source>
        <dbReference type="SMART" id="SM00861"/>
    </source>
</evidence>
<dbReference type="InterPro" id="IPR009014">
    <property type="entry name" value="Transketo_C/PFOR_II"/>
</dbReference>
<dbReference type="SUPFAM" id="SSF52518">
    <property type="entry name" value="Thiamin diphosphate-binding fold (THDP-binding)"/>
    <property type="match status" value="1"/>
</dbReference>
<dbReference type="InterPro" id="IPR029061">
    <property type="entry name" value="THDP-binding"/>
</dbReference>
<dbReference type="EC" id="1.1.1.-" evidence="5"/>
<keyword evidence="2 5" id="KW-0560">Oxidoreductase</keyword>
<comment type="caution">
    <text evidence="5">The sequence shown here is derived from an EMBL/GenBank/DDBJ whole genome shotgun (WGS) entry which is preliminary data.</text>
</comment>
<organism evidence="5 6">
    <name type="scientific">Nitrospira defluvii</name>
    <dbReference type="NCBI Taxonomy" id="330214"/>
    <lineage>
        <taxon>Bacteria</taxon>
        <taxon>Pseudomonadati</taxon>
        <taxon>Nitrospirota</taxon>
        <taxon>Nitrospiria</taxon>
        <taxon>Nitrospirales</taxon>
        <taxon>Nitrospiraceae</taxon>
        <taxon>Nitrospira</taxon>
    </lineage>
</organism>
<evidence type="ECO:0000313" key="5">
    <source>
        <dbReference type="EMBL" id="CAE6695077.1"/>
    </source>
</evidence>
<evidence type="ECO:0000256" key="1">
    <source>
        <dbReference type="ARBA" id="ARBA00001964"/>
    </source>
</evidence>
<dbReference type="Proteomes" id="UP000675880">
    <property type="component" value="Unassembled WGS sequence"/>
</dbReference>
<dbReference type="InterPro" id="IPR005475">
    <property type="entry name" value="Transketolase-like_Pyr-bd"/>
</dbReference>
<dbReference type="Pfam" id="PF02779">
    <property type="entry name" value="Transket_pyr"/>
    <property type="match status" value="1"/>
</dbReference>
<comment type="cofactor">
    <cofactor evidence="1">
        <name>thiamine diphosphate</name>
        <dbReference type="ChEBI" id="CHEBI:58937"/>
    </cofactor>
</comment>